<proteinExistence type="predicted"/>
<protein>
    <submittedName>
        <fullName evidence="2">Membrane protein</fullName>
    </submittedName>
</protein>
<keyword evidence="3" id="KW-1185">Reference proteome</keyword>
<evidence type="ECO:0000313" key="3">
    <source>
        <dbReference type="Proteomes" id="UP000599179"/>
    </source>
</evidence>
<accession>A0ABQ1SJ00</accession>
<gene>
    <name evidence="2" type="ORF">GCM10010832_18840</name>
</gene>
<comment type="caution">
    <text evidence="2">The sequence shown here is derived from an EMBL/GenBank/DDBJ whole genome shotgun (WGS) entry which is preliminary data.</text>
</comment>
<dbReference type="Pfam" id="PF11751">
    <property type="entry name" value="PorP_SprF"/>
    <property type="match status" value="1"/>
</dbReference>
<reference evidence="3" key="1">
    <citation type="journal article" date="2019" name="Int. J. Syst. Evol. Microbiol.">
        <title>The Global Catalogue of Microorganisms (GCM) 10K type strain sequencing project: providing services to taxonomists for standard genome sequencing and annotation.</title>
        <authorList>
            <consortium name="The Broad Institute Genomics Platform"/>
            <consortium name="The Broad Institute Genome Sequencing Center for Infectious Disease"/>
            <person name="Wu L."/>
            <person name="Ma J."/>
        </authorList>
    </citation>
    <scope>NUCLEOTIDE SEQUENCE [LARGE SCALE GENOMIC DNA]</scope>
    <source>
        <strain evidence="3">CGMCC 1.12931</strain>
    </source>
</reference>
<dbReference type="RefSeq" id="WP_188458856.1">
    <property type="nucleotide sequence ID" value="NZ_BMGM01000007.1"/>
</dbReference>
<dbReference type="InterPro" id="IPR019861">
    <property type="entry name" value="PorP/SprF_Bacteroidetes"/>
</dbReference>
<sequence>MKLIKPFVSVLVLFIFTTEAFSQERGIPVYQDYLTDNLYLIHPSMAGASNQNKARLTARQQWFDVDNPPSLQTLSVNGRINEKVGVGGILFNDSNGRYSQQGGYLSFAYHLMFSRSTADLHMLSFGANLGIVQSGLNETDLLDAGAFDPIISGVDQSEAFFNADFGFSYFFMDFFSHVTVKNIIPQENQIFSDQFQITNQRQYLATVGYNFNQFGSPFSFEPSMMYQHREATGESNIDINGKVYYELQNGMLWGGLSYRRSFDGAEFLGSNDQATSQKLQTLSPFVGINFDNFMFAYTYTNNALQEITFSDSGFHQITLGYNFGKSRERYKCNCPAVNW</sequence>
<keyword evidence="1" id="KW-0732">Signal</keyword>
<feature type="signal peptide" evidence="1">
    <location>
        <begin position="1"/>
        <end position="22"/>
    </location>
</feature>
<dbReference type="Proteomes" id="UP000599179">
    <property type="component" value="Unassembled WGS sequence"/>
</dbReference>
<evidence type="ECO:0000313" key="2">
    <source>
        <dbReference type="EMBL" id="GGE38794.1"/>
    </source>
</evidence>
<dbReference type="NCBIfam" id="TIGR03519">
    <property type="entry name" value="T9SS_PorP_fam"/>
    <property type="match status" value="1"/>
</dbReference>
<evidence type="ECO:0000256" key="1">
    <source>
        <dbReference type="SAM" id="SignalP"/>
    </source>
</evidence>
<name>A0ABQ1SJ00_9FLAO</name>
<dbReference type="EMBL" id="BMGM01000007">
    <property type="protein sequence ID" value="GGE38794.1"/>
    <property type="molecule type" value="Genomic_DNA"/>
</dbReference>
<organism evidence="2 3">
    <name type="scientific">Psychroflexus planctonicus</name>
    <dbReference type="NCBI Taxonomy" id="1526575"/>
    <lineage>
        <taxon>Bacteria</taxon>
        <taxon>Pseudomonadati</taxon>
        <taxon>Bacteroidota</taxon>
        <taxon>Flavobacteriia</taxon>
        <taxon>Flavobacteriales</taxon>
        <taxon>Flavobacteriaceae</taxon>
        <taxon>Psychroflexus</taxon>
    </lineage>
</organism>
<feature type="chain" id="PRO_5045636333" evidence="1">
    <location>
        <begin position="23"/>
        <end position="339"/>
    </location>
</feature>